<feature type="chain" id="PRO_5047024315" description="DUF3455 domain-containing protein" evidence="1">
    <location>
        <begin position="27"/>
        <end position="170"/>
    </location>
</feature>
<dbReference type="Proteomes" id="UP001364224">
    <property type="component" value="Unassembled WGS sequence"/>
</dbReference>
<accession>A0ABU8B5K2</accession>
<proteinExistence type="predicted"/>
<dbReference type="EMBL" id="JAZHRV010000001">
    <property type="protein sequence ID" value="MEH2553816.1"/>
    <property type="molecule type" value="Genomic_DNA"/>
</dbReference>
<sequence length="170" mass="17873">MNSRLKMPLIAISLAIAALSATQASAQVPAGLAVPDAIVVATLHAEGAQIYDCKPGADGKPVWQFREPIAALVQDGKTVGRHYAGPNWEHMDGSAIRGKAAATAPGATSNDIAWLKLDVTEHHGEGTFATVTTVQRLNTQGGMAQGPCEKAGSYRSVAYSADYVFLRKRS</sequence>
<dbReference type="PANTHER" id="PTHR35567:SF1">
    <property type="entry name" value="CONSERVED FUNGAL PROTEIN (AFU_ORTHOLOGUE AFUA_1G14230)"/>
    <property type="match status" value="1"/>
</dbReference>
<protein>
    <recommendedName>
        <fullName evidence="4">DUF3455 domain-containing protein</fullName>
    </recommendedName>
</protein>
<evidence type="ECO:0000313" key="2">
    <source>
        <dbReference type="EMBL" id="MEH2553816.1"/>
    </source>
</evidence>
<dbReference type="Pfam" id="PF11937">
    <property type="entry name" value="DUF3455"/>
    <property type="match status" value="1"/>
</dbReference>
<reference evidence="2 3" key="1">
    <citation type="submission" date="2024-02" db="EMBL/GenBank/DDBJ databases">
        <title>Adaptive strategies in a cosmopolitan and abundant soil bacterium.</title>
        <authorList>
            <person name="Carini P."/>
        </authorList>
    </citation>
    <scope>NUCLEOTIDE SEQUENCE [LARGE SCALE GENOMIC DNA]</scope>
    <source>
        <strain evidence="2 3">AZCC 1608</strain>
    </source>
</reference>
<dbReference type="RefSeq" id="WP_334478383.1">
    <property type="nucleotide sequence ID" value="NZ_JAZHRV010000001.1"/>
</dbReference>
<evidence type="ECO:0000313" key="3">
    <source>
        <dbReference type="Proteomes" id="UP001364224"/>
    </source>
</evidence>
<evidence type="ECO:0008006" key="4">
    <source>
        <dbReference type="Google" id="ProtNLM"/>
    </source>
</evidence>
<name>A0ABU8B5K2_9BRAD</name>
<organism evidence="2 3">
    <name type="scientific">Bradyrhizobium algeriense</name>
    <dbReference type="NCBI Taxonomy" id="634784"/>
    <lineage>
        <taxon>Bacteria</taxon>
        <taxon>Pseudomonadati</taxon>
        <taxon>Pseudomonadota</taxon>
        <taxon>Alphaproteobacteria</taxon>
        <taxon>Hyphomicrobiales</taxon>
        <taxon>Nitrobacteraceae</taxon>
        <taxon>Bradyrhizobium</taxon>
    </lineage>
</organism>
<keyword evidence="3" id="KW-1185">Reference proteome</keyword>
<gene>
    <name evidence="2" type="ORF">V1286_001345</name>
</gene>
<comment type="caution">
    <text evidence="2">The sequence shown here is derived from an EMBL/GenBank/DDBJ whole genome shotgun (WGS) entry which is preliminary data.</text>
</comment>
<evidence type="ECO:0000256" key="1">
    <source>
        <dbReference type="SAM" id="SignalP"/>
    </source>
</evidence>
<dbReference type="InterPro" id="IPR021851">
    <property type="entry name" value="DUF3455"/>
</dbReference>
<dbReference type="PANTHER" id="PTHR35567">
    <property type="entry name" value="MALATE DEHYDROGENASE (AFU_ORTHOLOGUE AFUA_2G13800)"/>
    <property type="match status" value="1"/>
</dbReference>
<feature type="signal peptide" evidence="1">
    <location>
        <begin position="1"/>
        <end position="26"/>
    </location>
</feature>
<keyword evidence="1" id="KW-0732">Signal</keyword>